<name>A0A8H7ACJ8_9EURO</name>
<evidence type="ECO:0000313" key="3">
    <source>
        <dbReference type="Proteomes" id="UP000606974"/>
    </source>
</evidence>
<comment type="caution">
    <text evidence="2">The sequence shown here is derived from an EMBL/GenBank/DDBJ whole genome shotgun (WGS) entry which is preliminary data.</text>
</comment>
<feature type="region of interest" description="Disordered" evidence="1">
    <location>
        <begin position="1"/>
        <end position="27"/>
    </location>
</feature>
<dbReference type="EMBL" id="JAACFV010000106">
    <property type="protein sequence ID" value="KAF7505559.1"/>
    <property type="molecule type" value="Genomic_DNA"/>
</dbReference>
<dbReference type="AlphaFoldDB" id="A0A8H7ACJ8"/>
<proteinExistence type="predicted"/>
<dbReference type="Proteomes" id="UP000606974">
    <property type="component" value="Unassembled WGS sequence"/>
</dbReference>
<keyword evidence="3" id="KW-1185">Reference proteome</keyword>
<gene>
    <name evidence="2" type="ORF">GJ744_000639</name>
</gene>
<protein>
    <submittedName>
        <fullName evidence="2">Uncharacterized protein</fullName>
    </submittedName>
</protein>
<reference evidence="2" key="1">
    <citation type="submission" date="2020-02" db="EMBL/GenBank/DDBJ databases">
        <authorList>
            <person name="Palmer J.M."/>
        </authorList>
    </citation>
    <scope>NUCLEOTIDE SEQUENCE</scope>
    <source>
        <strain evidence="2">EPUS1.4</strain>
        <tissue evidence="2">Thallus</tissue>
    </source>
</reference>
<evidence type="ECO:0000313" key="2">
    <source>
        <dbReference type="EMBL" id="KAF7505559.1"/>
    </source>
</evidence>
<organism evidence="2 3">
    <name type="scientific">Endocarpon pusillum</name>
    <dbReference type="NCBI Taxonomy" id="364733"/>
    <lineage>
        <taxon>Eukaryota</taxon>
        <taxon>Fungi</taxon>
        <taxon>Dikarya</taxon>
        <taxon>Ascomycota</taxon>
        <taxon>Pezizomycotina</taxon>
        <taxon>Eurotiomycetes</taxon>
        <taxon>Chaetothyriomycetidae</taxon>
        <taxon>Verrucariales</taxon>
        <taxon>Verrucariaceae</taxon>
        <taxon>Endocarpon</taxon>
    </lineage>
</organism>
<sequence length="56" mass="6104">MGQARTVKANKTGVAGISSRRLETSGNQQEWLGPMKMLVMGIKGHSSDSTEYSLYD</sequence>
<evidence type="ECO:0000256" key="1">
    <source>
        <dbReference type="SAM" id="MobiDB-lite"/>
    </source>
</evidence>
<accession>A0A8H7ACJ8</accession>